<dbReference type="SUPFAM" id="SSF110395">
    <property type="entry name" value="CutC-like"/>
    <property type="match status" value="1"/>
</dbReference>
<proteinExistence type="inferred from homology"/>
<organism evidence="4 5">
    <name type="scientific">Brochothrix thermosphacta</name>
    <name type="common">Microbacterium thermosphactum</name>
    <dbReference type="NCBI Taxonomy" id="2756"/>
    <lineage>
        <taxon>Bacteria</taxon>
        <taxon>Bacillati</taxon>
        <taxon>Bacillota</taxon>
        <taxon>Bacilli</taxon>
        <taxon>Bacillales</taxon>
        <taxon>Listeriaceae</taxon>
        <taxon>Brochothrix</taxon>
    </lineage>
</organism>
<dbReference type="EMBL" id="CP023483">
    <property type="protein sequence ID" value="ATF25580.1"/>
    <property type="molecule type" value="Genomic_DNA"/>
</dbReference>
<name>A0A1D2LQ14_BROTH</name>
<dbReference type="Gene3D" id="3.20.20.380">
    <property type="entry name" value="Copper homeostasis (CutC) domain"/>
    <property type="match status" value="1"/>
</dbReference>
<protein>
    <recommendedName>
        <fullName evidence="3">PF03932 family protein CutC</fullName>
    </recommendedName>
</protein>
<dbReference type="PANTHER" id="PTHR12598:SF0">
    <property type="entry name" value="COPPER HOMEOSTASIS PROTEIN CUTC HOMOLOG"/>
    <property type="match status" value="1"/>
</dbReference>
<comment type="similarity">
    <text evidence="1 3">Belongs to the CutC family.</text>
</comment>
<dbReference type="Pfam" id="PF03932">
    <property type="entry name" value="CutC"/>
    <property type="match status" value="1"/>
</dbReference>
<evidence type="ECO:0000313" key="4">
    <source>
        <dbReference type="EMBL" id="ATF25580.1"/>
    </source>
</evidence>
<dbReference type="KEGG" id="bths:CNY62_03740"/>
<dbReference type="Proteomes" id="UP000243591">
    <property type="component" value="Chromosome"/>
</dbReference>
<dbReference type="RefSeq" id="WP_069126359.1">
    <property type="nucleotide sequence ID" value="NZ_CP023483.1"/>
</dbReference>
<dbReference type="InterPro" id="IPR036822">
    <property type="entry name" value="CutC-like_dom_sf"/>
</dbReference>
<dbReference type="OrthoDB" id="9815677at2"/>
<dbReference type="GO" id="GO:0005507">
    <property type="term" value="F:copper ion binding"/>
    <property type="evidence" value="ECO:0007669"/>
    <property type="project" value="TreeGrafter"/>
</dbReference>
<dbReference type="AlphaFoldDB" id="A0A1D2LQ14"/>
<gene>
    <name evidence="3" type="primary">cutC</name>
    <name evidence="4" type="ORF">CNY62_03740</name>
</gene>
<evidence type="ECO:0000256" key="1">
    <source>
        <dbReference type="ARBA" id="ARBA00007768"/>
    </source>
</evidence>
<evidence type="ECO:0000256" key="2">
    <source>
        <dbReference type="ARBA" id="ARBA00022490"/>
    </source>
</evidence>
<sequence>MLLKEVCVENFERLPKIIGEVDRIELCDNLAEGGTSVSIGVAKEALVISKKHKVPVMAMVRPRKGNFVFSEAELRSMLTDVAAYRELGMDGIVFGCLTTDNNLDLAANQAIISASQGALLTFHMAFDELNEPLAAIDWLAEQGVHRILTHGGPLNTAISDNYDRLRQYQEYAGNRLIILPGGGITKDNMASVAENLAVHEVHGTRLV</sequence>
<dbReference type="FunFam" id="3.20.20.380:FF:000003">
    <property type="entry name" value="Copper homeostasis protein CutC"/>
    <property type="match status" value="1"/>
</dbReference>
<dbReference type="HAMAP" id="MF_00795">
    <property type="entry name" value="CutC"/>
    <property type="match status" value="1"/>
</dbReference>
<comment type="caution">
    <text evidence="3">Once thought to be involved in copper homeostasis, experiments in E.coli have shown this is not the case.</text>
</comment>
<comment type="subcellular location">
    <subcellularLocation>
        <location evidence="3">Cytoplasm</location>
    </subcellularLocation>
</comment>
<accession>A0A1D2LQ14</accession>
<reference evidence="4 5" key="1">
    <citation type="submission" date="2017-09" db="EMBL/GenBank/DDBJ databases">
        <title>Complete Genome Sequences of Two Strains of the Meat Spoilage Bacterium Brochothrix thermosphacta Isolated from Ground Chicken.</title>
        <authorList>
            <person name="Paoli G.C."/>
            <person name="Wijey C."/>
            <person name="Chen C.-Y."/>
            <person name="Nguyen L."/>
            <person name="Yan X."/>
            <person name="Irwin P.L."/>
        </authorList>
    </citation>
    <scope>NUCLEOTIDE SEQUENCE [LARGE SCALE GENOMIC DNA]</scope>
    <source>
        <strain evidence="4 5">BI</strain>
    </source>
</reference>
<dbReference type="GO" id="GO:0005737">
    <property type="term" value="C:cytoplasm"/>
    <property type="evidence" value="ECO:0007669"/>
    <property type="project" value="UniProtKB-SubCell"/>
</dbReference>
<keyword evidence="5" id="KW-1185">Reference proteome</keyword>
<keyword evidence="2 3" id="KW-0963">Cytoplasm</keyword>
<dbReference type="PANTHER" id="PTHR12598">
    <property type="entry name" value="COPPER HOMEOSTASIS PROTEIN CUTC"/>
    <property type="match status" value="1"/>
</dbReference>
<evidence type="ECO:0000256" key="3">
    <source>
        <dbReference type="HAMAP-Rule" id="MF_00795"/>
    </source>
</evidence>
<dbReference type="InterPro" id="IPR005627">
    <property type="entry name" value="CutC-like"/>
</dbReference>
<dbReference type="STRING" id="2756.BFR44_00170"/>
<evidence type="ECO:0000313" key="5">
    <source>
        <dbReference type="Proteomes" id="UP000243591"/>
    </source>
</evidence>